<comment type="pathway">
    <text evidence="1 4">Cofactor biosynthesis; adenosylcobalamin biosynthesis.</text>
</comment>
<evidence type="ECO:0000259" key="5">
    <source>
        <dbReference type="Pfam" id="PF01656"/>
    </source>
</evidence>
<comment type="function">
    <text evidence="4">Catalyzes amidations at positions B, D, E, and G on adenosylcobyrinic A,C-diamide. NH(2) groups are provided by glutamine, and one molecule of ATP is hydrogenolyzed for each amidation.</text>
</comment>
<dbReference type="Pfam" id="PF01656">
    <property type="entry name" value="CbiA"/>
    <property type="match status" value="1"/>
</dbReference>
<dbReference type="CDD" id="cd05389">
    <property type="entry name" value="CobQ_N"/>
    <property type="match status" value="1"/>
</dbReference>
<name>A0AAU7VJ60_9FIRM</name>
<reference evidence="7" key="1">
    <citation type="journal article" date="2013" name="Extremophiles">
        <title>Proteinivorax tanatarense gen. nov., sp. nov., an anaerobic, haloalkaliphilic, proteolytic bacterium isolated from a decaying algal bloom, and proposal of Proteinivoraceae fam. nov.</title>
        <authorList>
            <person name="Kevbrin V."/>
            <person name="Boltyanskaya Y."/>
            <person name="Zhilina T."/>
            <person name="Kolganova T."/>
            <person name="Lavrentjeva E."/>
            <person name="Kuznetsov B."/>
        </authorList>
    </citation>
    <scope>NUCLEOTIDE SEQUENCE</scope>
    <source>
        <strain evidence="7">Z-910T</strain>
    </source>
</reference>
<proteinExistence type="inferred from homology"/>
<reference evidence="7" key="2">
    <citation type="submission" date="2024-06" db="EMBL/GenBank/DDBJ databases">
        <authorList>
            <person name="Petrova K.O."/>
            <person name="Toshchakov S.V."/>
            <person name="Boltjanskaja Y.V."/>
            <person name="Kevbrin V."/>
        </authorList>
    </citation>
    <scope>NUCLEOTIDE SEQUENCE</scope>
    <source>
        <strain evidence="7">Z-910T</strain>
    </source>
</reference>
<dbReference type="Pfam" id="PF07685">
    <property type="entry name" value="GATase_3"/>
    <property type="match status" value="1"/>
</dbReference>
<dbReference type="InterPro" id="IPR002586">
    <property type="entry name" value="CobQ/CobB/MinD/ParA_Nub-bd_dom"/>
</dbReference>
<organism evidence="7">
    <name type="scientific">Proteinivorax tanatarense</name>
    <dbReference type="NCBI Taxonomy" id="1260629"/>
    <lineage>
        <taxon>Bacteria</taxon>
        <taxon>Bacillati</taxon>
        <taxon>Bacillota</taxon>
        <taxon>Clostridia</taxon>
        <taxon>Eubacteriales</taxon>
        <taxon>Proteinivoracaceae</taxon>
        <taxon>Proteinivorax</taxon>
    </lineage>
</organism>
<gene>
    <name evidence="4" type="primary">cobQ</name>
    <name evidence="7" type="ORF">PRVXT_002084</name>
</gene>
<keyword evidence="2 4" id="KW-0169">Cobalamin biosynthesis</keyword>
<dbReference type="PROSITE" id="PS51274">
    <property type="entry name" value="GATASE_COBBQ"/>
    <property type="match status" value="1"/>
</dbReference>
<feature type="domain" description="CobQ/CobB/MinD/ParA nucleotide binding" evidence="5">
    <location>
        <begin position="6"/>
        <end position="227"/>
    </location>
</feature>
<evidence type="ECO:0000313" key="7">
    <source>
        <dbReference type="EMBL" id="XBX74064.1"/>
    </source>
</evidence>
<dbReference type="InterPro" id="IPR027417">
    <property type="entry name" value="P-loop_NTPase"/>
</dbReference>
<dbReference type="PANTHER" id="PTHR21343">
    <property type="entry name" value="DETHIOBIOTIN SYNTHETASE"/>
    <property type="match status" value="1"/>
</dbReference>
<dbReference type="GO" id="GO:0009236">
    <property type="term" value="P:cobalamin biosynthetic process"/>
    <property type="evidence" value="ECO:0007669"/>
    <property type="project" value="UniProtKB-UniRule"/>
</dbReference>
<comment type="similarity">
    <text evidence="4">Belongs to the CobB/CobQ family. CobQ subfamily.</text>
</comment>
<dbReference type="PANTHER" id="PTHR21343:SF1">
    <property type="entry name" value="COBYRIC ACID SYNTHASE"/>
    <property type="match status" value="1"/>
</dbReference>
<feature type="domain" description="CobB/CobQ-like glutamine amidotransferase" evidence="6">
    <location>
        <begin position="252"/>
        <end position="440"/>
    </location>
</feature>
<dbReference type="InterPro" id="IPR004459">
    <property type="entry name" value="CobQ_synth"/>
</dbReference>
<dbReference type="AlphaFoldDB" id="A0AAU7VJ60"/>
<dbReference type="Gene3D" id="3.40.50.880">
    <property type="match status" value="1"/>
</dbReference>
<evidence type="ECO:0000256" key="2">
    <source>
        <dbReference type="ARBA" id="ARBA00022573"/>
    </source>
</evidence>
<sequence length="499" mass="55087">MKNKSIMLQGTASSVGKSILSAAICRILTEDGLNVAPFKSQNMSLNSYITLEGHEIGRAQALQAEACRKTANVKMNPILLKPSADKRSQVILNGVVKESMNAMEYYQYKPKLKAMIKEVYNSLAEENDAVVIEGAGSPAEINLKKDDIVNMGMAEMANSPVVLVADIDRGGVFASIYGTLELLSPNEKDRVKGIIINKFRGDKELLKPGIEQIENMVGVPVIGVIPHFSLNLEDEDSAITWSNHINAKESLDVAIIKLPKISNFTDFNPLQLHEGVSLRYVDIDKPLGNPDLIIIPGSKSTISDLEKIKESKMADKILKAKEKGSYIFGICGGFQMLGNKIVDDNMVESSVSEVEGLGLLPIVTEFESQKVTTISNGMDNIFGCSIRGYQIHMGKSKLSEGSYLTTVNSGNGKLKYREGAVNEEKDVFGTYLHGIFDNGEFTKRLLNKVRSSRGKELSHQFIEDFWVFRERELNKLEKIVRENIDVSAVYKIIEEGING</sequence>
<dbReference type="HAMAP" id="MF_00028">
    <property type="entry name" value="CobQ"/>
    <property type="match status" value="1"/>
</dbReference>
<dbReference type="EMBL" id="CP158367">
    <property type="protein sequence ID" value="XBX74064.1"/>
    <property type="molecule type" value="Genomic_DNA"/>
</dbReference>
<dbReference type="NCBIfam" id="NF001989">
    <property type="entry name" value="PRK00784.1"/>
    <property type="match status" value="1"/>
</dbReference>
<dbReference type="InterPro" id="IPR033949">
    <property type="entry name" value="CobQ_GATase1"/>
</dbReference>
<dbReference type="SUPFAM" id="SSF52317">
    <property type="entry name" value="Class I glutamine amidotransferase-like"/>
    <property type="match status" value="1"/>
</dbReference>
<evidence type="ECO:0000256" key="4">
    <source>
        <dbReference type="HAMAP-Rule" id="MF_00028"/>
    </source>
</evidence>
<keyword evidence="3 4" id="KW-0315">Glutamine amidotransferase</keyword>
<evidence type="ECO:0000259" key="6">
    <source>
        <dbReference type="Pfam" id="PF07685"/>
    </source>
</evidence>
<dbReference type="PROSITE" id="PS51273">
    <property type="entry name" value="GATASE_TYPE_1"/>
    <property type="match status" value="1"/>
</dbReference>
<feature type="active site" evidence="4">
    <location>
        <position position="433"/>
    </location>
</feature>
<dbReference type="InterPro" id="IPR011698">
    <property type="entry name" value="GATase_3"/>
</dbReference>
<dbReference type="RefSeq" id="WP_350342822.1">
    <property type="nucleotide sequence ID" value="NZ_CP158367.1"/>
</dbReference>
<dbReference type="NCBIfam" id="TIGR00313">
    <property type="entry name" value="cobQ"/>
    <property type="match status" value="1"/>
</dbReference>
<dbReference type="InterPro" id="IPR047045">
    <property type="entry name" value="CobQ_N"/>
</dbReference>
<dbReference type="Gene3D" id="3.40.50.300">
    <property type="entry name" value="P-loop containing nucleotide triphosphate hydrolases"/>
    <property type="match status" value="1"/>
</dbReference>
<dbReference type="SUPFAM" id="SSF52540">
    <property type="entry name" value="P-loop containing nucleoside triphosphate hydrolases"/>
    <property type="match status" value="1"/>
</dbReference>
<protein>
    <recommendedName>
        <fullName evidence="4">Cobyric acid synthase</fullName>
    </recommendedName>
</protein>
<evidence type="ECO:0000256" key="3">
    <source>
        <dbReference type="ARBA" id="ARBA00022962"/>
    </source>
</evidence>
<accession>A0AAU7VJ60</accession>
<dbReference type="GO" id="GO:0015420">
    <property type="term" value="F:ABC-type vitamin B12 transporter activity"/>
    <property type="evidence" value="ECO:0007669"/>
    <property type="project" value="UniProtKB-UniRule"/>
</dbReference>
<feature type="active site" description="Nucleophile" evidence="4">
    <location>
        <position position="331"/>
    </location>
</feature>
<dbReference type="CDD" id="cd01750">
    <property type="entry name" value="GATase1_CobQ"/>
    <property type="match status" value="1"/>
</dbReference>
<evidence type="ECO:0000256" key="1">
    <source>
        <dbReference type="ARBA" id="ARBA00004953"/>
    </source>
</evidence>
<dbReference type="InterPro" id="IPR029062">
    <property type="entry name" value="Class_I_gatase-like"/>
</dbReference>
<dbReference type="GO" id="GO:0003824">
    <property type="term" value="F:catalytic activity"/>
    <property type="evidence" value="ECO:0007669"/>
    <property type="project" value="InterPro"/>
</dbReference>